<evidence type="ECO:0000256" key="3">
    <source>
        <dbReference type="ARBA" id="ARBA00022475"/>
    </source>
</evidence>
<dbReference type="InterPro" id="IPR002550">
    <property type="entry name" value="CNNM"/>
</dbReference>
<dbReference type="InterPro" id="IPR051676">
    <property type="entry name" value="UPF0053_domain"/>
</dbReference>
<keyword evidence="8 10" id="KW-0472">Membrane</keyword>
<comment type="similarity">
    <text evidence="2">Belongs to the UPF0053 family.</text>
</comment>
<evidence type="ECO:0000256" key="7">
    <source>
        <dbReference type="ARBA" id="ARBA00023122"/>
    </source>
</evidence>
<dbReference type="PROSITE" id="PS51371">
    <property type="entry name" value="CBS"/>
    <property type="match status" value="2"/>
</dbReference>
<dbReference type="InterPro" id="IPR046342">
    <property type="entry name" value="CBS_dom_sf"/>
</dbReference>
<evidence type="ECO:0000256" key="11">
    <source>
        <dbReference type="SAM" id="Phobius"/>
    </source>
</evidence>
<feature type="domain" description="CBS" evidence="12">
    <location>
        <begin position="288"/>
        <end position="344"/>
    </location>
</feature>
<evidence type="ECO:0000313" key="14">
    <source>
        <dbReference type="EMBL" id="MDR6245268.1"/>
    </source>
</evidence>
<keyword evidence="6 10" id="KW-1133">Transmembrane helix</keyword>
<evidence type="ECO:0000256" key="8">
    <source>
        <dbReference type="ARBA" id="ARBA00023136"/>
    </source>
</evidence>
<evidence type="ECO:0000313" key="15">
    <source>
        <dbReference type="Proteomes" id="UP001185028"/>
    </source>
</evidence>
<evidence type="ECO:0000256" key="1">
    <source>
        <dbReference type="ARBA" id="ARBA00004651"/>
    </source>
</evidence>
<evidence type="ECO:0000256" key="5">
    <source>
        <dbReference type="ARBA" id="ARBA00022737"/>
    </source>
</evidence>
<proteinExistence type="inferred from homology"/>
<gene>
    <name evidence="14" type="ORF">JOC58_003169</name>
</gene>
<dbReference type="EMBL" id="JAVDQH010000013">
    <property type="protein sequence ID" value="MDR6245268.1"/>
    <property type="molecule type" value="Genomic_DNA"/>
</dbReference>
<keyword evidence="15" id="KW-1185">Reference proteome</keyword>
<accession>A0ABU1J1A2</accession>
<feature type="domain" description="CNNM transmembrane" evidence="13">
    <location>
        <begin position="1"/>
        <end position="201"/>
    </location>
</feature>
<comment type="subcellular location">
    <subcellularLocation>
        <location evidence="1">Cell membrane</location>
        <topology evidence="1">Multi-pass membrane protein</topology>
    </subcellularLocation>
</comment>
<evidence type="ECO:0000259" key="12">
    <source>
        <dbReference type="PROSITE" id="PS51371"/>
    </source>
</evidence>
<dbReference type="Gene3D" id="3.30.465.10">
    <property type="match status" value="1"/>
</dbReference>
<dbReference type="Proteomes" id="UP001185028">
    <property type="component" value="Unassembled WGS sequence"/>
</dbReference>
<feature type="transmembrane region" description="Helical" evidence="11">
    <location>
        <begin position="97"/>
        <end position="118"/>
    </location>
</feature>
<evidence type="ECO:0000259" key="13">
    <source>
        <dbReference type="PROSITE" id="PS51846"/>
    </source>
</evidence>
<reference evidence="14 15" key="1">
    <citation type="submission" date="2023-07" db="EMBL/GenBank/DDBJ databases">
        <title>Genomic Encyclopedia of Type Strains, Phase IV (KMG-IV): sequencing the most valuable type-strain genomes for metagenomic binning, comparative biology and taxonomic classification.</title>
        <authorList>
            <person name="Goeker M."/>
        </authorList>
    </citation>
    <scope>NUCLEOTIDE SEQUENCE [LARGE SCALE GENOMIC DNA]</scope>
    <source>
        <strain evidence="14 15">DSM 22170</strain>
    </source>
</reference>
<evidence type="ECO:0000256" key="2">
    <source>
        <dbReference type="ARBA" id="ARBA00006337"/>
    </source>
</evidence>
<evidence type="ECO:0000256" key="4">
    <source>
        <dbReference type="ARBA" id="ARBA00022692"/>
    </source>
</evidence>
<dbReference type="CDD" id="cd04590">
    <property type="entry name" value="CBS_pair_CorC_HlyC_assoc"/>
    <property type="match status" value="1"/>
</dbReference>
<name>A0ABU1J1A2_9BACL</name>
<organism evidence="14 15">
    <name type="scientific">Paenibacillus hunanensis</name>
    <dbReference type="NCBI Taxonomy" id="539262"/>
    <lineage>
        <taxon>Bacteria</taxon>
        <taxon>Bacillati</taxon>
        <taxon>Bacillota</taxon>
        <taxon>Bacilli</taxon>
        <taxon>Bacillales</taxon>
        <taxon>Paenibacillaceae</taxon>
        <taxon>Paenibacillus</taxon>
    </lineage>
</organism>
<evidence type="ECO:0000256" key="10">
    <source>
        <dbReference type="PROSITE-ProRule" id="PRU01193"/>
    </source>
</evidence>
<dbReference type="InterPro" id="IPR036318">
    <property type="entry name" value="FAD-bd_PCMH-like_sf"/>
</dbReference>
<dbReference type="InterPro" id="IPR000644">
    <property type="entry name" value="CBS_dom"/>
</dbReference>
<keyword evidence="4 10" id="KW-0812">Transmembrane</keyword>
<dbReference type="SUPFAM" id="SSF54631">
    <property type="entry name" value="CBS-domain pair"/>
    <property type="match status" value="1"/>
</dbReference>
<keyword evidence="7 9" id="KW-0129">CBS domain</keyword>
<keyword evidence="3" id="KW-1003">Cell membrane</keyword>
<dbReference type="Pfam" id="PF01595">
    <property type="entry name" value="CNNM"/>
    <property type="match status" value="1"/>
</dbReference>
<sequence length="445" mass="50098">METINVILVILLILLTAFFVASEYSIIRVRVSRINQLAEEGNKNARAVQSIISKLDEFLSACQLGTTLTSLALGWLGESTIEELLHPLFVLLHIPEAITSILSFILAFLLLTYFEVVIGELVPKSFAIQVAEPMALFFARPMIVFYRITYPFNWVLSRSSRLITGLFGVKPISEHEAAQSEAELRFALSEGYKSGSITPTEYRYLNNVFDFDELVGSEIMVPRTEMIYIAQDATLARFYEIVKEEPFSLLPVALEGDKDKIIGLLNVKEVLRDVVQAQHSPEEPIAPFIRPVLQLIETVPARELLGRMQKDNIHMAVLLDEYGGTAGIVTLEDVLEEIVGDIPSKSDSEPPPTPTITKLGDKHYQLQPQALIHEVNRRLGTDIEAGEAYTIGGWIWSRKFNVREGDSVVEDGFAFTVTRMEQQHIRAIEVQPYIEDDTIDMDERK</sequence>
<dbReference type="InterPro" id="IPR044751">
    <property type="entry name" value="Ion_transp-like_CBS"/>
</dbReference>
<dbReference type="PANTHER" id="PTHR43099">
    <property type="entry name" value="UPF0053 PROTEIN YRKA"/>
    <property type="match status" value="1"/>
</dbReference>
<dbReference type="PANTHER" id="PTHR43099:SF2">
    <property type="entry name" value="UPF0053 PROTEIN YRKA"/>
    <property type="match status" value="1"/>
</dbReference>
<feature type="domain" description="CBS" evidence="12">
    <location>
        <begin position="220"/>
        <end position="282"/>
    </location>
</feature>
<dbReference type="PROSITE" id="PS51846">
    <property type="entry name" value="CNNM"/>
    <property type="match status" value="1"/>
</dbReference>
<evidence type="ECO:0000256" key="9">
    <source>
        <dbReference type="PROSITE-ProRule" id="PRU00703"/>
    </source>
</evidence>
<comment type="caution">
    <text evidence="14">The sequence shown here is derived from an EMBL/GenBank/DDBJ whole genome shotgun (WGS) entry which is preliminary data.</text>
</comment>
<dbReference type="SMART" id="SM01091">
    <property type="entry name" value="CorC_HlyC"/>
    <property type="match status" value="1"/>
</dbReference>
<dbReference type="InterPro" id="IPR005170">
    <property type="entry name" value="Transptr-assoc_dom"/>
</dbReference>
<keyword evidence="5" id="KW-0677">Repeat</keyword>
<dbReference type="RefSeq" id="WP_188777395.1">
    <property type="nucleotide sequence ID" value="NZ_BMMB01000009.1"/>
</dbReference>
<dbReference type="Gene3D" id="3.10.580.10">
    <property type="entry name" value="CBS-domain"/>
    <property type="match status" value="1"/>
</dbReference>
<dbReference type="Pfam" id="PF03471">
    <property type="entry name" value="CorC_HlyC"/>
    <property type="match status" value="1"/>
</dbReference>
<protein>
    <submittedName>
        <fullName evidence="14">CBS domain containing-hemolysin-like protein</fullName>
    </submittedName>
</protein>
<dbReference type="Pfam" id="PF00571">
    <property type="entry name" value="CBS"/>
    <property type="match status" value="2"/>
</dbReference>
<dbReference type="SUPFAM" id="SSF56176">
    <property type="entry name" value="FAD-binding/transporter-associated domain-like"/>
    <property type="match status" value="1"/>
</dbReference>
<feature type="transmembrane region" description="Helical" evidence="11">
    <location>
        <begin position="6"/>
        <end position="27"/>
    </location>
</feature>
<dbReference type="InterPro" id="IPR016169">
    <property type="entry name" value="FAD-bd_PCMH_sub2"/>
</dbReference>
<evidence type="ECO:0000256" key="6">
    <source>
        <dbReference type="ARBA" id="ARBA00022989"/>
    </source>
</evidence>